<dbReference type="eggNOG" id="KOG2614">
    <property type="taxonomic scope" value="Eukaryota"/>
</dbReference>
<evidence type="ECO:0000256" key="4">
    <source>
        <dbReference type="ARBA" id="ARBA00022827"/>
    </source>
</evidence>
<dbReference type="Pfam" id="PF01494">
    <property type="entry name" value="FAD_binding_3"/>
    <property type="match status" value="1"/>
</dbReference>
<dbReference type="GO" id="GO:0004497">
    <property type="term" value="F:monooxygenase activity"/>
    <property type="evidence" value="ECO:0007669"/>
    <property type="project" value="UniProtKB-KW"/>
</dbReference>
<dbReference type="Gene3D" id="3.50.50.60">
    <property type="entry name" value="FAD/NAD(P)-binding domain"/>
    <property type="match status" value="1"/>
</dbReference>
<evidence type="ECO:0000256" key="1">
    <source>
        <dbReference type="ARBA" id="ARBA00005179"/>
    </source>
</evidence>
<keyword evidence="5" id="KW-0560">Oxidoreductase</keyword>
<keyword evidence="9" id="KW-1185">Reference proteome</keyword>
<evidence type="ECO:0000256" key="5">
    <source>
        <dbReference type="ARBA" id="ARBA00023002"/>
    </source>
</evidence>
<gene>
    <name evidence="8" type="ORF">PFICI_06107</name>
</gene>
<evidence type="ECO:0000313" key="9">
    <source>
        <dbReference type="Proteomes" id="UP000030651"/>
    </source>
</evidence>
<comment type="similarity">
    <text evidence="2">Belongs to the paxM FAD-dependent monooxygenase family.</text>
</comment>
<dbReference type="InterPro" id="IPR050493">
    <property type="entry name" value="FAD-dep_Monooxygenase_BioMet"/>
</dbReference>
<keyword evidence="4" id="KW-0274">FAD</keyword>
<dbReference type="SUPFAM" id="SSF51905">
    <property type="entry name" value="FAD/NAD(P)-binding domain"/>
    <property type="match status" value="1"/>
</dbReference>
<dbReference type="Proteomes" id="UP000030651">
    <property type="component" value="Unassembled WGS sequence"/>
</dbReference>
<dbReference type="PRINTS" id="PR00420">
    <property type="entry name" value="RNGMNOXGNASE"/>
</dbReference>
<organism evidence="8 9">
    <name type="scientific">Pestalotiopsis fici (strain W106-1 / CGMCC3.15140)</name>
    <dbReference type="NCBI Taxonomy" id="1229662"/>
    <lineage>
        <taxon>Eukaryota</taxon>
        <taxon>Fungi</taxon>
        <taxon>Dikarya</taxon>
        <taxon>Ascomycota</taxon>
        <taxon>Pezizomycotina</taxon>
        <taxon>Sordariomycetes</taxon>
        <taxon>Xylariomycetidae</taxon>
        <taxon>Amphisphaeriales</taxon>
        <taxon>Sporocadaceae</taxon>
        <taxon>Pestalotiopsis</taxon>
    </lineage>
</organism>
<evidence type="ECO:0000256" key="2">
    <source>
        <dbReference type="ARBA" id="ARBA00007992"/>
    </source>
</evidence>
<feature type="domain" description="FAD-binding" evidence="7">
    <location>
        <begin position="12"/>
        <end position="362"/>
    </location>
</feature>
<evidence type="ECO:0000256" key="3">
    <source>
        <dbReference type="ARBA" id="ARBA00022630"/>
    </source>
</evidence>
<dbReference type="InterPro" id="IPR036188">
    <property type="entry name" value="FAD/NAD-bd_sf"/>
</dbReference>
<dbReference type="KEGG" id="pfy:PFICI_06107"/>
<proteinExistence type="inferred from homology"/>
<accession>W3X4X0</accession>
<dbReference type="RefSeq" id="XP_007832879.1">
    <property type="nucleotide sequence ID" value="XM_007834688.1"/>
</dbReference>
<dbReference type="GeneID" id="19271120"/>
<evidence type="ECO:0000313" key="8">
    <source>
        <dbReference type="EMBL" id="ETS81105.1"/>
    </source>
</evidence>
<protein>
    <recommendedName>
        <fullName evidence="7">FAD-binding domain-containing protein</fullName>
    </recommendedName>
</protein>
<evidence type="ECO:0000259" key="7">
    <source>
        <dbReference type="Pfam" id="PF01494"/>
    </source>
</evidence>
<keyword evidence="3" id="KW-0285">Flavoprotein</keyword>
<sequence length="422" mass="46215">MSTDAPQNHFKLRVLIVGAGPCGLATAISVTLAGHSATVFEATDGPQPFGAGILSSPNGTRLLSRWGLNKILGSMRITPKILRVLDLNGDLIAEKKQFDTDVMRTCGSPLCTYHRADLQAGLLRRALEMGVEVHFSSKVSNVNIHEHSVKLQKGDSHCGDLVVIADGTWSTLRSKVLGRIIQPRMTDNVAYRVTIDLTKIDGQEVSEPMKSAQLHIWRGTDAHVTGYHVRDGSLFTLSIVMADDFTSETSSMHAIIEELKTRLCESDKILAALLKAVQRVNKWRLVEVSGLSCLDLPKGFVLAGDTYHTLRPSLSQGFNLGLEDAATLGSLLGHVKAVEQIPGAIAMYERLRSRRVQQVLHATQRYESGGLSTEIEPRTPKTPENSNVSAMNEDIGYVAAQNDIWAYDAYEAAETAYYDDPY</sequence>
<comment type="pathway">
    <text evidence="1">Secondary metabolite biosynthesis.</text>
</comment>
<dbReference type="STRING" id="1229662.W3X4X0"/>
<dbReference type="InParanoid" id="W3X4X0"/>
<dbReference type="OrthoDB" id="1878542at2759"/>
<dbReference type="InterPro" id="IPR002938">
    <property type="entry name" value="FAD-bd"/>
</dbReference>
<dbReference type="HOGENOM" id="CLU_009665_19_3_1"/>
<name>W3X4X0_PESFW</name>
<dbReference type="AlphaFoldDB" id="W3X4X0"/>
<evidence type="ECO:0000256" key="6">
    <source>
        <dbReference type="ARBA" id="ARBA00023033"/>
    </source>
</evidence>
<keyword evidence="6" id="KW-0503">Monooxygenase</keyword>
<reference evidence="9" key="1">
    <citation type="journal article" date="2015" name="BMC Genomics">
        <title>Genomic and transcriptomic analysis of the endophytic fungus Pestalotiopsis fici reveals its lifestyle and high potential for synthesis of natural products.</title>
        <authorList>
            <person name="Wang X."/>
            <person name="Zhang X."/>
            <person name="Liu L."/>
            <person name="Xiang M."/>
            <person name="Wang W."/>
            <person name="Sun X."/>
            <person name="Che Y."/>
            <person name="Guo L."/>
            <person name="Liu G."/>
            <person name="Guo L."/>
            <person name="Wang C."/>
            <person name="Yin W.B."/>
            <person name="Stadler M."/>
            <person name="Zhang X."/>
            <person name="Liu X."/>
        </authorList>
    </citation>
    <scope>NUCLEOTIDE SEQUENCE [LARGE SCALE GENOMIC DNA]</scope>
    <source>
        <strain evidence="9">W106-1 / CGMCC3.15140</strain>
    </source>
</reference>
<dbReference type="EMBL" id="KI912112">
    <property type="protein sequence ID" value="ETS81105.1"/>
    <property type="molecule type" value="Genomic_DNA"/>
</dbReference>
<dbReference type="GO" id="GO:0071949">
    <property type="term" value="F:FAD binding"/>
    <property type="evidence" value="ECO:0007669"/>
    <property type="project" value="InterPro"/>
</dbReference>
<dbReference type="PANTHER" id="PTHR13789:SF238">
    <property type="entry name" value="PUTATIVE (AFU_ORTHOLOGUE AFUA_2G01680)-RELATED"/>
    <property type="match status" value="1"/>
</dbReference>
<dbReference type="PANTHER" id="PTHR13789">
    <property type="entry name" value="MONOOXYGENASE"/>
    <property type="match status" value="1"/>
</dbReference>